<dbReference type="InterPro" id="IPR004156">
    <property type="entry name" value="OATP"/>
</dbReference>
<keyword evidence="4 8" id="KW-0812">Transmembrane</keyword>
<feature type="transmembrane region" description="Helical" evidence="8">
    <location>
        <begin position="199"/>
        <end position="222"/>
    </location>
</feature>
<dbReference type="SUPFAM" id="SSF100895">
    <property type="entry name" value="Kazal-type serine protease inhibitors"/>
    <property type="match status" value="1"/>
</dbReference>
<evidence type="ECO:0000259" key="9">
    <source>
        <dbReference type="PROSITE" id="PS51465"/>
    </source>
</evidence>
<feature type="transmembrane region" description="Helical" evidence="8">
    <location>
        <begin position="250"/>
        <end position="269"/>
    </location>
</feature>
<dbReference type="Pfam" id="PF03137">
    <property type="entry name" value="OATP"/>
    <property type="match status" value="2"/>
</dbReference>
<feature type="transmembrane region" description="Helical" evidence="8">
    <location>
        <begin position="64"/>
        <end position="85"/>
    </location>
</feature>
<dbReference type="Proteomes" id="UP001174909">
    <property type="component" value="Unassembled WGS sequence"/>
</dbReference>
<comment type="similarity">
    <text evidence="2">Belongs to the organo anion transporter (TC 2.A.60) family.</text>
</comment>
<feature type="transmembrane region" description="Helical" evidence="8">
    <location>
        <begin position="276"/>
        <end position="296"/>
    </location>
</feature>
<keyword evidence="7" id="KW-1015">Disulfide bond</keyword>
<dbReference type="GO" id="GO:0043252">
    <property type="term" value="P:sodium-independent organic anion transport"/>
    <property type="evidence" value="ECO:0007669"/>
    <property type="project" value="TreeGrafter"/>
</dbReference>
<evidence type="ECO:0000256" key="3">
    <source>
        <dbReference type="ARBA" id="ARBA00022475"/>
    </source>
</evidence>
<evidence type="ECO:0000256" key="7">
    <source>
        <dbReference type="ARBA" id="ARBA00023157"/>
    </source>
</evidence>
<evidence type="ECO:0000256" key="6">
    <source>
        <dbReference type="ARBA" id="ARBA00023136"/>
    </source>
</evidence>
<evidence type="ECO:0000256" key="1">
    <source>
        <dbReference type="ARBA" id="ARBA00004651"/>
    </source>
</evidence>
<dbReference type="InterPro" id="IPR002350">
    <property type="entry name" value="Kazal_dom"/>
</dbReference>
<accession>A0AA35RRZ7</accession>
<organism evidence="10 11">
    <name type="scientific">Geodia barretti</name>
    <name type="common">Barrett's horny sponge</name>
    <dbReference type="NCBI Taxonomy" id="519541"/>
    <lineage>
        <taxon>Eukaryota</taxon>
        <taxon>Metazoa</taxon>
        <taxon>Porifera</taxon>
        <taxon>Demospongiae</taxon>
        <taxon>Heteroscleromorpha</taxon>
        <taxon>Tetractinellida</taxon>
        <taxon>Astrophorina</taxon>
        <taxon>Geodiidae</taxon>
        <taxon>Geodia</taxon>
    </lineage>
</organism>
<dbReference type="SUPFAM" id="SSF103473">
    <property type="entry name" value="MFS general substrate transporter"/>
    <property type="match status" value="1"/>
</dbReference>
<dbReference type="GO" id="GO:0015347">
    <property type="term" value="F:sodium-independent organic anion transmembrane transporter activity"/>
    <property type="evidence" value="ECO:0007669"/>
    <property type="project" value="TreeGrafter"/>
</dbReference>
<feature type="transmembrane region" description="Helical" evidence="8">
    <location>
        <begin position="396"/>
        <end position="420"/>
    </location>
</feature>
<evidence type="ECO:0000256" key="2">
    <source>
        <dbReference type="ARBA" id="ARBA00009657"/>
    </source>
</evidence>
<keyword evidence="6 8" id="KW-0472">Membrane</keyword>
<name>A0AA35RRZ7_GEOBA</name>
<reference evidence="10" key="1">
    <citation type="submission" date="2023-03" db="EMBL/GenBank/DDBJ databases">
        <authorList>
            <person name="Steffen K."/>
            <person name="Cardenas P."/>
        </authorList>
    </citation>
    <scope>NUCLEOTIDE SEQUENCE</scope>
</reference>
<dbReference type="GO" id="GO:0016323">
    <property type="term" value="C:basolateral plasma membrane"/>
    <property type="evidence" value="ECO:0007669"/>
    <property type="project" value="TreeGrafter"/>
</dbReference>
<dbReference type="AlphaFoldDB" id="A0AA35RRZ7"/>
<evidence type="ECO:0000256" key="5">
    <source>
        <dbReference type="ARBA" id="ARBA00022989"/>
    </source>
</evidence>
<dbReference type="Pfam" id="PF07648">
    <property type="entry name" value="Kazal_2"/>
    <property type="match status" value="1"/>
</dbReference>
<keyword evidence="5 8" id="KW-1133">Transmembrane helix</keyword>
<protein>
    <submittedName>
        <fullName evidence="10">Solute carrier organic anion transporter family member 4C1</fullName>
    </submittedName>
</protein>
<dbReference type="InterPro" id="IPR036058">
    <property type="entry name" value="Kazal_dom_sf"/>
</dbReference>
<keyword evidence="3" id="KW-1003">Cell membrane</keyword>
<gene>
    <name evidence="10" type="ORF">GBAR_LOCUS9593</name>
</gene>
<comment type="caution">
    <text evidence="10">The sequence shown here is derived from an EMBL/GenBank/DDBJ whole genome shotgun (WGS) entry which is preliminary data.</text>
</comment>
<feature type="transmembrane region" description="Helical" evidence="8">
    <location>
        <begin position="441"/>
        <end position="464"/>
    </location>
</feature>
<feature type="transmembrane region" description="Helical" evidence="8">
    <location>
        <begin position="484"/>
        <end position="506"/>
    </location>
</feature>
<dbReference type="PANTHER" id="PTHR11388">
    <property type="entry name" value="ORGANIC ANION TRANSPORTER"/>
    <property type="match status" value="1"/>
</dbReference>
<comment type="subcellular location">
    <subcellularLocation>
        <location evidence="1">Cell membrane</location>
        <topology evidence="1">Multi-pass membrane protein</topology>
    </subcellularLocation>
</comment>
<evidence type="ECO:0000256" key="4">
    <source>
        <dbReference type="ARBA" id="ARBA00022692"/>
    </source>
</evidence>
<keyword evidence="11" id="KW-1185">Reference proteome</keyword>
<feature type="domain" description="Kazal-like" evidence="9">
    <location>
        <begin position="321"/>
        <end position="357"/>
    </location>
</feature>
<feature type="transmembrane region" description="Helical" evidence="8">
    <location>
        <begin position="119"/>
        <end position="138"/>
    </location>
</feature>
<dbReference type="Gene3D" id="1.20.1250.20">
    <property type="entry name" value="MFS general substrate transporter like domains"/>
    <property type="match status" value="1"/>
</dbReference>
<sequence length="547" mass="59912">MKWSITAEPGLGTPHGCSDFVTPESLRFSLSFLYCGGSPRLRTDRSVLSTIERRYRLTSTQTGALASMTDIAVVTSVIFISYFGGRGHKPRWLGVALIVEAIGAFVFSLPQFLFCQYAAYFFFMMGNILIGVGAAPAFSQSGPSYIDEIVHPNGEVRELREREMALRGRTVVRRRRAEDRWNVVREFPRELKRIAMNPSWLFVTLGLGLASVTISGFASFGVKYVENQFGLTTSEASIITGARNKQSSEGAIPTAGAGVITSGLLIYFFKIRGRKLPLMGLVTCSLAVLTVFGFLIHCPTPELAGVIVPYPDGSDGASDTTSLAASCTASCNCTSLVFDPVCGADNIVYFTPCHAGCPPANNAALHDLTSPPPLLITNSSTSEGLCNEDCTWQLQLYLVISAFTLFFVFMLQIPNITITIRCVAEDQRTLALGLQSSIIRLIGFVPGPILFGVVFDSACLFWQRDCGRRGNCWVYDNATLSVRAVVLAILAMMCYIVFIILCWLFYPKSQPSSLTTTNEGARGTRERMGEFIATRCIASVRILWRKD</sequence>
<proteinExistence type="inferred from homology"/>
<dbReference type="PANTHER" id="PTHR11388:SF100">
    <property type="entry name" value="SOLUTE CARRIER ORGANIC ANION TRANSPORTER FAMILY MEMBER 4A1"/>
    <property type="match status" value="1"/>
</dbReference>
<evidence type="ECO:0000313" key="10">
    <source>
        <dbReference type="EMBL" id="CAI8015496.1"/>
    </source>
</evidence>
<evidence type="ECO:0000256" key="8">
    <source>
        <dbReference type="SAM" id="Phobius"/>
    </source>
</evidence>
<evidence type="ECO:0000313" key="11">
    <source>
        <dbReference type="Proteomes" id="UP001174909"/>
    </source>
</evidence>
<dbReference type="InterPro" id="IPR036259">
    <property type="entry name" value="MFS_trans_sf"/>
</dbReference>
<feature type="transmembrane region" description="Helical" evidence="8">
    <location>
        <begin position="92"/>
        <end position="113"/>
    </location>
</feature>
<dbReference type="EMBL" id="CASHTH010001454">
    <property type="protein sequence ID" value="CAI8015496.1"/>
    <property type="molecule type" value="Genomic_DNA"/>
</dbReference>
<dbReference type="PROSITE" id="PS51465">
    <property type="entry name" value="KAZAL_2"/>
    <property type="match status" value="1"/>
</dbReference>